<dbReference type="InterPro" id="IPR010998">
    <property type="entry name" value="Integrase_recombinase_N"/>
</dbReference>
<protein>
    <recommendedName>
        <fullName evidence="5">DNA breaking-rejoining enzyme</fullName>
    </recommendedName>
</protein>
<evidence type="ECO:0000313" key="4">
    <source>
        <dbReference type="Proteomes" id="UP000054007"/>
    </source>
</evidence>
<dbReference type="InterPro" id="IPR013762">
    <property type="entry name" value="Integrase-like_cat_sf"/>
</dbReference>
<dbReference type="SUPFAM" id="SSF47823">
    <property type="entry name" value="lambda integrase-like, N-terminal domain"/>
    <property type="match status" value="1"/>
</dbReference>
<keyword evidence="2" id="KW-0233">DNA recombination</keyword>
<dbReference type="PANTHER" id="PTHR34605:SF4">
    <property type="entry name" value="DNA ADENINE METHYLTRANSFERASE"/>
    <property type="match status" value="1"/>
</dbReference>
<organism evidence="3 4">
    <name type="scientific">Cylindrobasidium torrendii FP15055 ss-10</name>
    <dbReference type="NCBI Taxonomy" id="1314674"/>
    <lineage>
        <taxon>Eukaryota</taxon>
        <taxon>Fungi</taxon>
        <taxon>Dikarya</taxon>
        <taxon>Basidiomycota</taxon>
        <taxon>Agaricomycotina</taxon>
        <taxon>Agaricomycetes</taxon>
        <taxon>Agaricomycetidae</taxon>
        <taxon>Agaricales</taxon>
        <taxon>Marasmiineae</taxon>
        <taxon>Physalacriaceae</taxon>
        <taxon>Cylindrobasidium</taxon>
    </lineage>
</organism>
<dbReference type="Gene3D" id="1.10.150.130">
    <property type="match status" value="1"/>
</dbReference>
<name>A0A0D7AWM6_9AGAR</name>
<reference evidence="3 4" key="1">
    <citation type="journal article" date="2015" name="Fungal Genet. Biol.">
        <title>Evolution of novel wood decay mechanisms in Agaricales revealed by the genome sequences of Fistulina hepatica and Cylindrobasidium torrendii.</title>
        <authorList>
            <person name="Floudas D."/>
            <person name="Held B.W."/>
            <person name="Riley R."/>
            <person name="Nagy L.G."/>
            <person name="Koehler G."/>
            <person name="Ransdell A.S."/>
            <person name="Younus H."/>
            <person name="Chow J."/>
            <person name="Chiniquy J."/>
            <person name="Lipzen A."/>
            <person name="Tritt A."/>
            <person name="Sun H."/>
            <person name="Haridas S."/>
            <person name="LaButti K."/>
            <person name="Ohm R.A."/>
            <person name="Kues U."/>
            <person name="Blanchette R.A."/>
            <person name="Grigoriev I.V."/>
            <person name="Minto R.E."/>
            <person name="Hibbett D.S."/>
        </authorList>
    </citation>
    <scope>NUCLEOTIDE SEQUENCE [LARGE SCALE GENOMIC DNA]</scope>
    <source>
        <strain evidence="3 4">FP15055 ss-10</strain>
    </source>
</reference>
<dbReference type="InterPro" id="IPR011010">
    <property type="entry name" value="DNA_brk_join_enz"/>
</dbReference>
<dbReference type="AlphaFoldDB" id="A0A0D7AWM6"/>
<dbReference type="EMBL" id="KN880750">
    <property type="protein sequence ID" value="KIY62773.1"/>
    <property type="molecule type" value="Genomic_DNA"/>
</dbReference>
<dbReference type="GO" id="GO:0015074">
    <property type="term" value="P:DNA integration"/>
    <property type="evidence" value="ECO:0007669"/>
    <property type="project" value="InterPro"/>
</dbReference>
<dbReference type="Gene3D" id="1.10.443.10">
    <property type="entry name" value="Intergrase catalytic core"/>
    <property type="match status" value="1"/>
</dbReference>
<dbReference type="GO" id="GO:0003677">
    <property type="term" value="F:DNA binding"/>
    <property type="evidence" value="ECO:0007669"/>
    <property type="project" value="UniProtKB-KW"/>
</dbReference>
<gene>
    <name evidence="3" type="ORF">CYLTODRAFT_433218</name>
</gene>
<dbReference type="OrthoDB" id="2678913at2759"/>
<keyword evidence="1" id="KW-0238">DNA-binding</keyword>
<evidence type="ECO:0000256" key="2">
    <source>
        <dbReference type="ARBA" id="ARBA00023172"/>
    </source>
</evidence>
<accession>A0A0D7AWM6</accession>
<dbReference type="STRING" id="1314674.A0A0D7AWM6"/>
<dbReference type="PANTHER" id="PTHR34605">
    <property type="entry name" value="PHAGE_INTEGRASE DOMAIN-CONTAINING PROTEIN"/>
    <property type="match status" value="1"/>
</dbReference>
<evidence type="ECO:0000256" key="1">
    <source>
        <dbReference type="ARBA" id="ARBA00023125"/>
    </source>
</evidence>
<sequence>MATTSRPLRPHVPSDRRLVHWLPSETSTPVSAEDGSRVSQVLAFAWSTDTLRTYGAGLLAWHVWHDQRGSPEAERYFVAALAGSFSGSTIASYVYGIRAWHTIHRQPWNVDKITLDALLSAANALTPESSKCKPREPYTVEILEMIIAKLDLTNPLDAAVAACLTTTFYSAARLGEFTVPTLDGFDRHKHISRSGVGSKTDRDGNTTKTFQLPSTKVSVTAGEEVAWAAQTGPSDPQYLIDNHLRINDPQPDEALFAYLHKGLRRPLTKRAFLERVHRALRDAGQSPLPGHGIRIGSTLEYLLRGVPFDVMKVIGRWAGDSFILYLRKHGAILARYLQAKPELAQQVTALCMPPVR</sequence>
<proteinExistence type="predicted"/>
<evidence type="ECO:0000313" key="3">
    <source>
        <dbReference type="EMBL" id="KIY62773.1"/>
    </source>
</evidence>
<dbReference type="Proteomes" id="UP000054007">
    <property type="component" value="Unassembled WGS sequence"/>
</dbReference>
<dbReference type="InterPro" id="IPR052925">
    <property type="entry name" value="Phage_Integrase-like_Recomb"/>
</dbReference>
<dbReference type="GO" id="GO:0006310">
    <property type="term" value="P:DNA recombination"/>
    <property type="evidence" value="ECO:0007669"/>
    <property type="project" value="UniProtKB-KW"/>
</dbReference>
<evidence type="ECO:0008006" key="5">
    <source>
        <dbReference type="Google" id="ProtNLM"/>
    </source>
</evidence>
<dbReference type="SUPFAM" id="SSF56349">
    <property type="entry name" value="DNA breaking-rejoining enzymes"/>
    <property type="match status" value="1"/>
</dbReference>
<keyword evidence="4" id="KW-1185">Reference proteome</keyword>